<evidence type="ECO:0000313" key="2">
    <source>
        <dbReference type="Proteomes" id="UP000005239"/>
    </source>
</evidence>
<sequence length="161" mass="18340">MAENAGEDHCDKLESKNAYLTLDIVDIRGDCKRKSVVLVDEFLLPDVDELLTNLEMSNKKGEVASVSSTCWVNDTVVMRQSRVYTESATALLLFTLLKRKTTTAKCEEGGIRKKGKSIRKEGRKEWLIGRDIGRVDGWMLYYSRGKRCHSNDFRALRNGYI</sequence>
<accession>A0A8R1Z2W1</accession>
<reference evidence="2" key="1">
    <citation type="journal article" date="2008" name="Nat. Genet.">
        <title>The Pristionchus pacificus genome provides a unique perspective on nematode lifestyle and parasitism.</title>
        <authorList>
            <person name="Dieterich C."/>
            <person name="Clifton S.W."/>
            <person name="Schuster L.N."/>
            <person name="Chinwalla A."/>
            <person name="Delehaunty K."/>
            <person name="Dinkelacker I."/>
            <person name="Fulton L."/>
            <person name="Fulton R."/>
            <person name="Godfrey J."/>
            <person name="Minx P."/>
            <person name="Mitreva M."/>
            <person name="Roeseler W."/>
            <person name="Tian H."/>
            <person name="Witte H."/>
            <person name="Yang S.P."/>
            <person name="Wilson R.K."/>
            <person name="Sommer R.J."/>
        </authorList>
    </citation>
    <scope>NUCLEOTIDE SEQUENCE [LARGE SCALE GENOMIC DNA]</scope>
    <source>
        <strain evidence="2">PS312</strain>
    </source>
</reference>
<evidence type="ECO:0000313" key="1">
    <source>
        <dbReference type="EnsemblMetazoa" id="PPA42324.1"/>
    </source>
</evidence>
<gene>
    <name evidence="1" type="primary">WBGene00280693</name>
</gene>
<reference evidence="1" key="2">
    <citation type="submission" date="2022-06" db="UniProtKB">
        <authorList>
            <consortium name="EnsemblMetazoa"/>
        </authorList>
    </citation>
    <scope>IDENTIFICATION</scope>
    <source>
        <strain evidence="1">PS312</strain>
    </source>
</reference>
<dbReference type="Proteomes" id="UP000005239">
    <property type="component" value="Unassembled WGS sequence"/>
</dbReference>
<accession>A0A2A6D1Y2</accession>
<dbReference type="AlphaFoldDB" id="A0A2A6D1Y2"/>
<proteinExistence type="predicted"/>
<dbReference type="EnsemblMetazoa" id="PPA42324.1">
    <property type="protein sequence ID" value="PPA42324.1"/>
    <property type="gene ID" value="WBGene00280693"/>
</dbReference>
<keyword evidence="2" id="KW-1185">Reference proteome</keyword>
<protein>
    <submittedName>
        <fullName evidence="1">Uncharacterized protein</fullName>
    </submittedName>
</protein>
<name>A0A2A6D1Y2_PRIPA</name>
<organism evidence="1 2">
    <name type="scientific">Pristionchus pacificus</name>
    <name type="common">Parasitic nematode worm</name>
    <dbReference type="NCBI Taxonomy" id="54126"/>
    <lineage>
        <taxon>Eukaryota</taxon>
        <taxon>Metazoa</taxon>
        <taxon>Ecdysozoa</taxon>
        <taxon>Nematoda</taxon>
        <taxon>Chromadorea</taxon>
        <taxon>Rhabditida</taxon>
        <taxon>Rhabditina</taxon>
        <taxon>Diplogasteromorpha</taxon>
        <taxon>Diplogasteroidea</taxon>
        <taxon>Neodiplogasteridae</taxon>
        <taxon>Pristionchus</taxon>
    </lineage>
</organism>